<dbReference type="PANTHER" id="PTHR16047:SF7">
    <property type="entry name" value="E3 UBIQUITIN-PROTEIN LIGASE RFWD3"/>
    <property type="match status" value="1"/>
</dbReference>
<dbReference type="GO" id="GO:0005634">
    <property type="term" value="C:nucleus"/>
    <property type="evidence" value="ECO:0007669"/>
    <property type="project" value="InterPro"/>
</dbReference>
<evidence type="ECO:0000256" key="1">
    <source>
        <dbReference type="PROSITE-ProRule" id="PRU00175"/>
    </source>
</evidence>
<dbReference type="GO" id="GO:0004842">
    <property type="term" value="F:ubiquitin-protein transferase activity"/>
    <property type="evidence" value="ECO:0007669"/>
    <property type="project" value="InterPro"/>
</dbReference>
<dbReference type="SUPFAM" id="SSF57850">
    <property type="entry name" value="RING/U-box"/>
    <property type="match status" value="1"/>
</dbReference>
<keyword evidence="4" id="KW-1185">Reference proteome</keyword>
<organism evidence="3 4">
    <name type="scientific">Eragrostis curvula</name>
    <name type="common">weeping love grass</name>
    <dbReference type="NCBI Taxonomy" id="38414"/>
    <lineage>
        <taxon>Eukaryota</taxon>
        <taxon>Viridiplantae</taxon>
        <taxon>Streptophyta</taxon>
        <taxon>Embryophyta</taxon>
        <taxon>Tracheophyta</taxon>
        <taxon>Spermatophyta</taxon>
        <taxon>Magnoliopsida</taxon>
        <taxon>Liliopsida</taxon>
        <taxon>Poales</taxon>
        <taxon>Poaceae</taxon>
        <taxon>PACMAD clade</taxon>
        <taxon>Chloridoideae</taxon>
        <taxon>Eragrostideae</taxon>
        <taxon>Eragrostidinae</taxon>
        <taxon>Eragrostis</taxon>
    </lineage>
</organism>
<dbReference type="PROSITE" id="PS50089">
    <property type="entry name" value="ZF_RING_2"/>
    <property type="match status" value="1"/>
</dbReference>
<dbReference type="InterPro" id="IPR037381">
    <property type="entry name" value="RFWD3"/>
</dbReference>
<dbReference type="GO" id="GO:0016567">
    <property type="term" value="P:protein ubiquitination"/>
    <property type="evidence" value="ECO:0007669"/>
    <property type="project" value="InterPro"/>
</dbReference>
<evidence type="ECO:0000313" key="4">
    <source>
        <dbReference type="Proteomes" id="UP000324897"/>
    </source>
</evidence>
<keyword evidence="1" id="KW-0863">Zinc-finger</keyword>
<accession>A0A5J9WFM2</accession>
<dbReference type="GO" id="GO:0008270">
    <property type="term" value="F:zinc ion binding"/>
    <property type="evidence" value="ECO:0007669"/>
    <property type="project" value="UniProtKB-KW"/>
</dbReference>
<dbReference type="Proteomes" id="UP000324897">
    <property type="component" value="Chromosome 5"/>
</dbReference>
<dbReference type="Gramene" id="TVU46843">
    <property type="protein sequence ID" value="TVU46843"/>
    <property type="gene ID" value="EJB05_06415"/>
</dbReference>
<feature type="domain" description="RING-type" evidence="2">
    <location>
        <begin position="49"/>
        <end position="95"/>
    </location>
</feature>
<protein>
    <recommendedName>
        <fullName evidence="2">RING-type domain-containing protein</fullName>
    </recommendedName>
</protein>
<reference evidence="3 4" key="1">
    <citation type="journal article" date="2019" name="Sci. Rep.">
        <title>A high-quality genome of Eragrostis curvula grass provides insights into Poaceae evolution and supports new strategies to enhance forage quality.</title>
        <authorList>
            <person name="Carballo J."/>
            <person name="Santos B.A.C.M."/>
            <person name="Zappacosta D."/>
            <person name="Garbus I."/>
            <person name="Selva J.P."/>
            <person name="Gallo C.A."/>
            <person name="Diaz A."/>
            <person name="Albertini E."/>
            <person name="Caccamo M."/>
            <person name="Echenique V."/>
        </authorList>
    </citation>
    <scope>NUCLEOTIDE SEQUENCE [LARGE SCALE GENOMIC DNA]</scope>
    <source>
        <strain evidence="4">cv. Victoria</strain>
        <tissue evidence="3">Leaf</tissue>
    </source>
</reference>
<dbReference type="AlphaFoldDB" id="A0A5J9WFM2"/>
<name>A0A5J9WFM2_9POAL</name>
<dbReference type="Gene3D" id="3.30.40.10">
    <property type="entry name" value="Zinc/RING finger domain, C3HC4 (zinc finger)"/>
    <property type="match status" value="1"/>
</dbReference>
<evidence type="ECO:0000313" key="3">
    <source>
        <dbReference type="EMBL" id="TVU46843.1"/>
    </source>
</evidence>
<sequence>MSSPATEEGAMDVPEQKEIEEELGEKVPVVVGDEGDGEEVKRLAGLLVCCICMETCTCHGAHRICCIPCGHVYGRACLEKWLHCCGNSSAKCPQCAEPFALDKIINLYTPGILWDGCCPVQVAKPDVRLKWPEQLANEIVLVSIMAPMIKRVLNCFEDFLITKWQTEKLAVRNATPMGLMGFMKQKCTKLTKRVRNQFKGIRNQFKPMDDG</sequence>
<dbReference type="GO" id="GO:0036297">
    <property type="term" value="P:interstrand cross-link repair"/>
    <property type="evidence" value="ECO:0007669"/>
    <property type="project" value="InterPro"/>
</dbReference>
<proteinExistence type="predicted"/>
<dbReference type="InterPro" id="IPR001841">
    <property type="entry name" value="Znf_RING"/>
</dbReference>
<comment type="caution">
    <text evidence="3">The sequence shown here is derived from an EMBL/GenBank/DDBJ whole genome shotgun (WGS) entry which is preliminary data.</text>
</comment>
<dbReference type="EMBL" id="RWGY01000004">
    <property type="protein sequence ID" value="TVU46843.1"/>
    <property type="molecule type" value="Genomic_DNA"/>
</dbReference>
<evidence type="ECO:0000259" key="2">
    <source>
        <dbReference type="PROSITE" id="PS50089"/>
    </source>
</evidence>
<gene>
    <name evidence="3" type="ORF">EJB05_06415</name>
</gene>
<keyword evidence="1" id="KW-0862">Zinc</keyword>
<keyword evidence="1" id="KW-0479">Metal-binding</keyword>
<dbReference type="InterPro" id="IPR013083">
    <property type="entry name" value="Znf_RING/FYVE/PHD"/>
</dbReference>
<dbReference type="PANTHER" id="PTHR16047">
    <property type="entry name" value="RFWD3 PROTEIN"/>
    <property type="match status" value="1"/>
</dbReference>
<dbReference type="OrthoDB" id="642539at2759"/>